<dbReference type="EMBL" id="UZAG01016116">
    <property type="protein sequence ID" value="VDO26022.1"/>
    <property type="molecule type" value="Genomic_DNA"/>
</dbReference>
<dbReference type="AlphaFoldDB" id="A0A0R3QQ02"/>
<feature type="transmembrane region" description="Helical" evidence="5">
    <location>
        <begin position="12"/>
        <end position="35"/>
    </location>
</feature>
<evidence type="ECO:0000313" key="8">
    <source>
        <dbReference type="Proteomes" id="UP000280834"/>
    </source>
</evidence>
<evidence type="ECO:0000256" key="4">
    <source>
        <dbReference type="ARBA" id="ARBA00023136"/>
    </source>
</evidence>
<dbReference type="PROSITE" id="PS50262">
    <property type="entry name" value="G_PROTEIN_RECEP_F1_2"/>
    <property type="match status" value="1"/>
</dbReference>
<reference evidence="7 8" key="2">
    <citation type="submission" date="2018-11" db="EMBL/GenBank/DDBJ databases">
        <authorList>
            <consortium name="Pathogen Informatics"/>
        </authorList>
    </citation>
    <scope>NUCLEOTIDE SEQUENCE [LARGE SCALE GENOMIC DNA]</scope>
</reference>
<proteinExistence type="predicted"/>
<dbReference type="PANTHER" id="PTHR23017">
    <property type="entry name" value="SERPENTINE RECEPTOR, CLASS X"/>
    <property type="match status" value="1"/>
</dbReference>
<gene>
    <name evidence="7" type="ORF">BTMF_LOCUS7838</name>
</gene>
<dbReference type="Proteomes" id="UP000280834">
    <property type="component" value="Unassembled WGS sequence"/>
</dbReference>
<evidence type="ECO:0000313" key="7">
    <source>
        <dbReference type="EMBL" id="VDO26022.1"/>
    </source>
</evidence>
<evidence type="ECO:0000256" key="3">
    <source>
        <dbReference type="ARBA" id="ARBA00022989"/>
    </source>
</evidence>
<feature type="transmembrane region" description="Helical" evidence="5">
    <location>
        <begin position="130"/>
        <end position="149"/>
    </location>
</feature>
<name>A0A0R3QQ02_9BILA</name>
<comment type="subcellular location">
    <subcellularLocation>
        <location evidence="1">Membrane</location>
    </subcellularLocation>
</comment>
<dbReference type="InterPro" id="IPR019430">
    <property type="entry name" value="7TM_GPCR_serpentine_rcpt_Srx"/>
</dbReference>
<dbReference type="CDD" id="cd00637">
    <property type="entry name" value="7tm_classA_rhodopsin-like"/>
    <property type="match status" value="1"/>
</dbReference>
<dbReference type="InterPro" id="IPR017452">
    <property type="entry name" value="GPCR_Rhodpsn_7TM"/>
</dbReference>
<evidence type="ECO:0000256" key="1">
    <source>
        <dbReference type="ARBA" id="ARBA00004370"/>
    </source>
</evidence>
<reference evidence="9" key="1">
    <citation type="submission" date="2017-02" db="UniProtKB">
        <authorList>
            <consortium name="WormBaseParasite"/>
        </authorList>
    </citation>
    <scope>IDENTIFICATION</scope>
</reference>
<dbReference type="Pfam" id="PF10328">
    <property type="entry name" value="7TM_GPCR_Srx"/>
    <property type="match status" value="1"/>
</dbReference>
<feature type="transmembrane region" description="Helical" evidence="5">
    <location>
        <begin position="263"/>
        <end position="280"/>
    </location>
</feature>
<evidence type="ECO:0000313" key="9">
    <source>
        <dbReference type="WBParaSite" id="BTMF_0000978701-mRNA-1"/>
    </source>
</evidence>
<keyword evidence="4 5" id="KW-0472">Membrane</keyword>
<keyword evidence="2 5" id="KW-0812">Transmembrane</keyword>
<feature type="transmembrane region" description="Helical" evidence="5">
    <location>
        <begin position="175"/>
        <end position="200"/>
    </location>
</feature>
<keyword evidence="3 5" id="KW-1133">Transmembrane helix</keyword>
<evidence type="ECO:0000259" key="6">
    <source>
        <dbReference type="PROSITE" id="PS50262"/>
    </source>
</evidence>
<feature type="transmembrane region" description="Helical" evidence="5">
    <location>
        <begin position="85"/>
        <end position="109"/>
    </location>
</feature>
<organism evidence="9">
    <name type="scientific">Brugia timori</name>
    <dbReference type="NCBI Taxonomy" id="42155"/>
    <lineage>
        <taxon>Eukaryota</taxon>
        <taxon>Metazoa</taxon>
        <taxon>Ecdysozoa</taxon>
        <taxon>Nematoda</taxon>
        <taxon>Chromadorea</taxon>
        <taxon>Rhabditida</taxon>
        <taxon>Spirurina</taxon>
        <taxon>Spiruromorpha</taxon>
        <taxon>Filarioidea</taxon>
        <taxon>Onchocercidae</taxon>
        <taxon>Brugia</taxon>
    </lineage>
</organism>
<accession>A0A0R3QQ02</accession>
<evidence type="ECO:0000256" key="5">
    <source>
        <dbReference type="SAM" id="Phobius"/>
    </source>
</evidence>
<keyword evidence="8" id="KW-1185">Reference proteome</keyword>
<evidence type="ECO:0000256" key="2">
    <source>
        <dbReference type="ARBA" id="ARBA00022692"/>
    </source>
</evidence>
<dbReference type="PANTHER" id="PTHR23017:SF3">
    <property type="entry name" value="G-PROTEIN COUPLED RECEPTORS FAMILY 1 PROFILE DOMAIN-CONTAINING PROTEIN"/>
    <property type="match status" value="1"/>
</dbReference>
<feature type="domain" description="G-protein coupled receptors family 1 profile" evidence="6">
    <location>
        <begin position="27"/>
        <end position="208"/>
    </location>
</feature>
<sequence length="320" mass="37139">MSNSTKFDTNTVIHIFAIPIALLGLLAYAISLYLIHKSERYHNVFGILCTAYVSFHIQTVSVLFIWTIVRIIVHAGLKPFPWTTFIRIFSPIANSTLYAAIWIQFVLAINRLWAISYPMTYHRIFSRKNARLAVVFLWSFSMLIMVLYYNVECVRYFESDIYSWSTLYGPCNHSFFIYFSILLSDGIILITVMVDAIAFYRIVAYIKKKKHQEVNATRGSLSHDILFFKEKIFQACITTGIHAFLIAIFRIDGPFIARVTKVTYMWLAMSTLDSFTFIFFNRNLLMNRNVVNIKLALPMHNTVSISDHWLSLNTISRVLI</sequence>
<feature type="transmembrane region" description="Helical" evidence="5">
    <location>
        <begin position="47"/>
        <end position="73"/>
    </location>
</feature>
<dbReference type="WBParaSite" id="BTMF_0000978701-mRNA-1">
    <property type="protein sequence ID" value="BTMF_0000978701-mRNA-1"/>
    <property type="gene ID" value="BTMF_0000978701"/>
</dbReference>
<dbReference type="SUPFAM" id="SSF81321">
    <property type="entry name" value="Family A G protein-coupled receptor-like"/>
    <property type="match status" value="1"/>
</dbReference>
<dbReference type="GO" id="GO:0016020">
    <property type="term" value="C:membrane"/>
    <property type="evidence" value="ECO:0007669"/>
    <property type="project" value="UniProtKB-SubCell"/>
</dbReference>
<protein>
    <submittedName>
        <fullName evidence="9">G_PROTEIN_RECEP_F1_2 domain-containing protein</fullName>
    </submittedName>
</protein>
<feature type="transmembrane region" description="Helical" evidence="5">
    <location>
        <begin position="232"/>
        <end position="251"/>
    </location>
</feature>
<dbReference type="Gene3D" id="1.20.1070.10">
    <property type="entry name" value="Rhodopsin 7-helix transmembrane proteins"/>
    <property type="match status" value="1"/>
</dbReference>